<dbReference type="PRINTS" id="PR00095">
    <property type="entry name" value="ANTSNTHASEI"/>
</dbReference>
<dbReference type="GO" id="GO:0004049">
    <property type="term" value="F:anthranilate synthase activity"/>
    <property type="evidence" value="ECO:0007669"/>
    <property type="project" value="UniProtKB-EC"/>
</dbReference>
<dbReference type="PANTHER" id="PTHR11236">
    <property type="entry name" value="AMINOBENZOATE/ANTHRANILATE SYNTHASE"/>
    <property type="match status" value="1"/>
</dbReference>
<feature type="domain" description="Anthranilate synthase component I N-terminal" evidence="10">
    <location>
        <begin position="17"/>
        <end position="161"/>
    </location>
</feature>
<keyword evidence="4" id="KW-0479">Metal-binding</keyword>
<dbReference type="Pfam" id="PF04715">
    <property type="entry name" value="Anth_synt_I_N"/>
    <property type="match status" value="1"/>
</dbReference>
<dbReference type="InterPro" id="IPR015890">
    <property type="entry name" value="Chorismate_C"/>
</dbReference>
<accession>A0A224AK14</accession>
<evidence type="ECO:0000256" key="1">
    <source>
        <dbReference type="ARBA" id="ARBA00001946"/>
    </source>
</evidence>
<evidence type="ECO:0000256" key="8">
    <source>
        <dbReference type="ARBA" id="ARBA00047683"/>
    </source>
</evidence>
<evidence type="ECO:0000256" key="3">
    <source>
        <dbReference type="ARBA" id="ARBA00020653"/>
    </source>
</evidence>
<name>A0A224AK14_9FLAO</name>
<evidence type="ECO:0000313" key="12">
    <source>
        <dbReference type="Proteomes" id="UP000263619"/>
    </source>
</evidence>
<dbReference type="InterPro" id="IPR006805">
    <property type="entry name" value="Anth_synth_I_N"/>
</dbReference>
<evidence type="ECO:0000313" key="11">
    <source>
        <dbReference type="EMBL" id="BBA17159.1"/>
    </source>
</evidence>
<comment type="cofactor">
    <cofactor evidence="1">
        <name>Mg(2+)</name>
        <dbReference type="ChEBI" id="CHEBI:18420"/>
    </cofactor>
</comment>
<dbReference type="SUPFAM" id="SSF56322">
    <property type="entry name" value="ADC synthase"/>
    <property type="match status" value="1"/>
</dbReference>
<reference evidence="11 12" key="1">
    <citation type="submission" date="2014-06" db="EMBL/GenBank/DDBJ databases">
        <title>Genome sequence of the intracellular symbiont Blattabacterium cuenoti, strain STAT from the wood feeding cockroach Salganea taiwanensis taiwanensis.</title>
        <authorList>
            <person name="Kinjo Y."/>
            <person name="Ohkuma M."/>
            <person name="Tokuda G."/>
        </authorList>
    </citation>
    <scope>NUCLEOTIDE SEQUENCE [LARGE SCALE GENOMIC DNA]</scope>
    <source>
        <strain evidence="11 12">STAT</strain>
    </source>
</reference>
<gene>
    <name evidence="11" type="primary">trpE</name>
    <name evidence="11" type="ORF">STAT_224</name>
</gene>
<organism evidence="11 12">
    <name type="scientific">Blattabacterium cuenoti STAT</name>
    <dbReference type="NCBI Taxonomy" id="1457030"/>
    <lineage>
        <taxon>Bacteria</taxon>
        <taxon>Pseudomonadati</taxon>
        <taxon>Bacteroidota</taxon>
        <taxon>Flavobacteriia</taxon>
        <taxon>Flavobacteriales</taxon>
        <taxon>Blattabacteriaceae</taxon>
        <taxon>Blattabacterium</taxon>
    </lineage>
</organism>
<dbReference type="GO" id="GO:0046872">
    <property type="term" value="F:metal ion binding"/>
    <property type="evidence" value="ECO:0007669"/>
    <property type="project" value="UniProtKB-KW"/>
</dbReference>
<dbReference type="AlphaFoldDB" id="A0A224AK14"/>
<comment type="catalytic activity">
    <reaction evidence="8">
        <text>chorismate + L-glutamine = anthranilate + pyruvate + L-glutamate + H(+)</text>
        <dbReference type="Rhea" id="RHEA:21732"/>
        <dbReference type="ChEBI" id="CHEBI:15361"/>
        <dbReference type="ChEBI" id="CHEBI:15378"/>
        <dbReference type="ChEBI" id="CHEBI:16567"/>
        <dbReference type="ChEBI" id="CHEBI:29748"/>
        <dbReference type="ChEBI" id="CHEBI:29985"/>
        <dbReference type="ChEBI" id="CHEBI:58359"/>
        <dbReference type="EC" id="4.1.3.27"/>
    </reaction>
</comment>
<dbReference type="InterPro" id="IPR005801">
    <property type="entry name" value="ADC_synthase"/>
</dbReference>
<proteinExistence type="predicted"/>
<dbReference type="GO" id="GO:0000162">
    <property type="term" value="P:L-tryptophan biosynthetic process"/>
    <property type="evidence" value="ECO:0007669"/>
    <property type="project" value="TreeGrafter"/>
</dbReference>
<evidence type="ECO:0000256" key="7">
    <source>
        <dbReference type="ARBA" id="ARBA00025634"/>
    </source>
</evidence>
<sequence>MLKFNFRTIHKKILADRTTPIELYFKLRDIFPNTLLLESSSDYQFSKKNSSILCINPISELILDQNVLRVSYPNCVQKHIFLNEKLDLRIFIDDFFQKFENENTTFSYSGLYGYFSYDSIQYFENIKFYTPIQEIYNIPKIRLGFYKNLIVFHHFYHEIYVIEHQFSDFKKKTYINQLIELIQKKNFLSFPFKSVGNRYSNVTDAEYKKMVSLGIRGCLRGDVFQIVLSRQFQQKFKGDEFNVYRALRFINPSPYLFYFDYGNYKLFGSSPESQLIINNQVAYINPIAGTIKRSGNEKKDKELSETLAKNPKENAEHVMLVDLARNDLSKNSSNVKVEEFKKIQIFSHVLHMVSKVSGKLEKNSSIIKVFGDTFPAGTLSGAPKYKAMELIDKIENQHRGGYGGAIGFFGLNNSCINTAIIIRSFISKNNTLFFQAGAGVVSDSKEEKELEEVNNKMMALFKAIELAKNI</sequence>
<protein>
    <recommendedName>
        <fullName evidence="3">Anthranilate synthase component 1</fullName>
    </recommendedName>
</protein>
<dbReference type="EMBL" id="AP014608">
    <property type="protein sequence ID" value="BBA17159.1"/>
    <property type="molecule type" value="Genomic_DNA"/>
</dbReference>
<comment type="subunit">
    <text evidence="2">Heterotetramer consisting of two non-identical subunits: a beta subunit (TrpG) and a large alpha subunit (TrpE).</text>
</comment>
<dbReference type="InterPro" id="IPR019999">
    <property type="entry name" value="Anth_synth_I-like"/>
</dbReference>
<comment type="function">
    <text evidence="7">Part of a heterotetrameric complex that catalyzes the two-step biosynthesis of anthranilate, an intermediate in the biosynthesis of L-tryptophan. In the first step, the glutamine-binding beta subunit (TrpG) of anthranilate synthase (AS) provides the glutamine amidotransferase activity which generates ammonia as a substrate that, along with chorismate, is used in the second step, catalyzed by the large alpha subunit of AS (TrpE) to produce anthranilate. In the absence of TrpG, TrpE can synthesize anthranilate directly from chorismate and high concentrations of ammonia.</text>
</comment>
<keyword evidence="12" id="KW-1185">Reference proteome</keyword>
<evidence type="ECO:0000256" key="6">
    <source>
        <dbReference type="ARBA" id="ARBA00023239"/>
    </source>
</evidence>
<evidence type="ECO:0000259" key="10">
    <source>
        <dbReference type="Pfam" id="PF04715"/>
    </source>
</evidence>
<dbReference type="Proteomes" id="UP000263619">
    <property type="component" value="Chromosome"/>
</dbReference>
<dbReference type="OrthoDB" id="9803598at2"/>
<dbReference type="PANTHER" id="PTHR11236:SF48">
    <property type="entry name" value="ISOCHORISMATE SYNTHASE MENF"/>
    <property type="match status" value="1"/>
</dbReference>
<dbReference type="RefSeq" id="WP_119305438.1">
    <property type="nucleotide sequence ID" value="NZ_AP014608.1"/>
</dbReference>
<keyword evidence="5" id="KW-0460">Magnesium</keyword>
<keyword evidence="6" id="KW-0456">Lyase</keyword>
<dbReference type="Gene3D" id="3.60.120.10">
    <property type="entry name" value="Anthranilate synthase"/>
    <property type="match status" value="1"/>
</dbReference>
<evidence type="ECO:0000256" key="4">
    <source>
        <dbReference type="ARBA" id="ARBA00022723"/>
    </source>
</evidence>
<feature type="domain" description="Chorismate-utilising enzyme C-terminal" evidence="9">
    <location>
        <begin position="205"/>
        <end position="456"/>
    </location>
</feature>
<dbReference type="Pfam" id="PF00425">
    <property type="entry name" value="Chorismate_bind"/>
    <property type="match status" value="1"/>
</dbReference>
<evidence type="ECO:0000256" key="2">
    <source>
        <dbReference type="ARBA" id="ARBA00011575"/>
    </source>
</evidence>
<evidence type="ECO:0000259" key="9">
    <source>
        <dbReference type="Pfam" id="PF00425"/>
    </source>
</evidence>
<evidence type="ECO:0000256" key="5">
    <source>
        <dbReference type="ARBA" id="ARBA00022842"/>
    </source>
</evidence>